<feature type="region of interest" description="Disordered" evidence="1">
    <location>
        <begin position="271"/>
        <end position="300"/>
    </location>
</feature>
<evidence type="ECO:0000313" key="2">
    <source>
        <dbReference type="EMBL" id="TRM57448.1"/>
    </source>
</evidence>
<feature type="region of interest" description="Disordered" evidence="1">
    <location>
        <begin position="328"/>
        <end position="350"/>
    </location>
</feature>
<sequence>MLGKRRLSASQIEPPSKRRATSVPCTPQKPRARRNATFATRPSLDLSGLPETPVDSPGNPLGRHHVAKLARKLPDPTSFSKHVVLRMELVVHPSARRVHAVHRIVQIPLNYTFTHFRALIAYLFGGPRYGDDYVGGGHVFEVKREVVMQAKKRPGQIFSGVTTVKLSGSQHPFLHQDEEKVFDDDNEPKDDADDNSRWEAEEDFTIAQVWPMGLNSPEAVKDSLTRAIIWKSAINPAVQIHISINTESIKSRKGRGNQPFVFRSHGQTDILCRSTHKDDDGDDGDDTETDGEGDESDPMIARWNKDGAFDKFFRKRAIRTLGDLEVDAPMTPGLTYSSSPTQASSPVLPTPASAKNAFPFPTCYMSGSTLPKSTFPKFTPLPSAHLRKRVDSTEKFIRFEKQKAFLTKYDEPDSDTERRAAEEAERESSADPRDSSAGPQDGEEKEEGEDDYLTRTFADRRSEDEELVYDDEEEELVYDNDEREFDELDENPFIDLTGDDEDDERCPSVEL</sequence>
<accession>A0A550BY45</accession>
<feature type="compositionally biased region" description="Polar residues" evidence="1">
    <location>
        <begin position="334"/>
        <end position="347"/>
    </location>
</feature>
<dbReference type="OrthoDB" id="2940229at2759"/>
<dbReference type="AlphaFoldDB" id="A0A550BY45"/>
<feature type="region of interest" description="Disordered" evidence="1">
    <location>
        <begin position="1"/>
        <end position="59"/>
    </location>
</feature>
<proteinExistence type="predicted"/>
<reference evidence="2 3" key="1">
    <citation type="journal article" date="2019" name="New Phytol.">
        <title>Comparative genomics reveals unique wood-decay strategies and fruiting body development in the Schizophyllaceae.</title>
        <authorList>
            <person name="Almasi E."/>
            <person name="Sahu N."/>
            <person name="Krizsan K."/>
            <person name="Balint B."/>
            <person name="Kovacs G.M."/>
            <person name="Kiss B."/>
            <person name="Cseklye J."/>
            <person name="Drula E."/>
            <person name="Henrissat B."/>
            <person name="Nagy I."/>
            <person name="Chovatia M."/>
            <person name="Adam C."/>
            <person name="LaButti K."/>
            <person name="Lipzen A."/>
            <person name="Riley R."/>
            <person name="Grigoriev I.V."/>
            <person name="Nagy L.G."/>
        </authorList>
    </citation>
    <scope>NUCLEOTIDE SEQUENCE [LARGE SCALE GENOMIC DNA]</scope>
    <source>
        <strain evidence="2 3">NL-1724</strain>
    </source>
</reference>
<keyword evidence="3" id="KW-1185">Reference proteome</keyword>
<feature type="compositionally biased region" description="Acidic residues" evidence="1">
    <location>
        <begin position="280"/>
        <end position="297"/>
    </location>
</feature>
<organism evidence="2 3">
    <name type="scientific">Schizophyllum amplum</name>
    <dbReference type="NCBI Taxonomy" id="97359"/>
    <lineage>
        <taxon>Eukaryota</taxon>
        <taxon>Fungi</taxon>
        <taxon>Dikarya</taxon>
        <taxon>Basidiomycota</taxon>
        <taxon>Agaricomycotina</taxon>
        <taxon>Agaricomycetes</taxon>
        <taxon>Agaricomycetidae</taxon>
        <taxon>Agaricales</taxon>
        <taxon>Schizophyllaceae</taxon>
        <taxon>Schizophyllum</taxon>
    </lineage>
</organism>
<evidence type="ECO:0000313" key="3">
    <source>
        <dbReference type="Proteomes" id="UP000320762"/>
    </source>
</evidence>
<dbReference type="EMBL" id="VDMD01000047">
    <property type="protein sequence ID" value="TRM57448.1"/>
    <property type="molecule type" value="Genomic_DNA"/>
</dbReference>
<dbReference type="Proteomes" id="UP000320762">
    <property type="component" value="Unassembled WGS sequence"/>
</dbReference>
<feature type="region of interest" description="Disordered" evidence="1">
    <location>
        <begin position="407"/>
        <end position="511"/>
    </location>
</feature>
<protein>
    <submittedName>
        <fullName evidence="2">Uncharacterized protein</fullName>
    </submittedName>
</protein>
<name>A0A550BY45_9AGAR</name>
<feature type="compositionally biased region" description="Basic and acidic residues" evidence="1">
    <location>
        <begin position="407"/>
        <end position="434"/>
    </location>
</feature>
<comment type="caution">
    <text evidence="2">The sequence shown here is derived from an EMBL/GenBank/DDBJ whole genome shotgun (WGS) entry which is preliminary data.</text>
</comment>
<dbReference type="STRING" id="97359.A0A550BY45"/>
<evidence type="ECO:0000256" key="1">
    <source>
        <dbReference type="SAM" id="MobiDB-lite"/>
    </source>
</evidence>
<gene>
    <name evidence="2" type="ORF">BD626DRAFT_464951</name>
</gene>
<feature type="compositionally biased region" description="Acidic residues" evidence="1">
    <location>
        <begin position="464"/>
        <end position="504"/>
    </location>
</feature>
<feature type="compositionally biased region" description="Acidic residues" evidence="1">
    <location>
        <begin position="441"/>
        <end position="451"/>
    </location>
</feature>